<dbReference type="AlphaFoldDB" id="A0A0F3IW99"/>
<sequence length="60" mass="7138">MIDFRWVRMLPTLGILVLVSFYMVMSRFGSMIVDLDPSWHQMLNYAFGQNFQFGKDIIFN</sequence>
<dbReference type="EMBL" id="LAJY01000197">
    <property type="protein sequence ID" value="KJV09874.1"/>
    <property type="molecule type" value="Genomic_DNA"/>
</dbReference>
<proteinExistence type="predicted"/>
<dbReference type="Proteomes" id="UP000033774">
    <property type="component" value="Unassembled WGS sequence"/>
</dbReference>
<protein>
    <submittedName>
        <fullName evidence="2">Uncharacterized protein</fullName>
    </submittedName>
</protein>
<evidence type="ECO:0000256" key="1">
    <source>
        <dbReference type="SAM" id="Phobius"/>
    </source>
</evidence>
<comment type="caution">
    <text evidence="2">The sequence shown here is derived from an EMBL/GenBank/DDBJ whole genome shotgun (WGS) entry which is preliminary data.</text>
</comment>
<keyword evidence="1" id="KW-0812">Transmembrane</keyword>
<name>A0A0F3IW99_9PROT</name>
<evidence type="ECO:0000313" key="2">
    <source>
        <dbReference type="EMBL" id="KJV09874.1"/>
    </source>
</evidence>
<evidence type="ECO:0000313" key="3">
    <source>
        <dbReference type="Proteomes" id="UP000033774"/>
    </source>
</evidence>
<reference evidence="2 3" key="1">
    <citation type="submission" date="2015-03" db="EMBL/GenBank/DDBJ databases">
        <title>Draft genome sequence of Elstera litoralis.</title>
        <authorList>
            <person name="Rahalkar M.C."/>
            <person name="Dhakephalkar P.K."/>
            <person name="Pore S.D."/>
            <person name="Arora P."/>
            <person name="Kapse N.G."/>
            <person name="Pandit P.S."/>
        </authorList>
    </citation>
    <scope>NUCLEOTIDE SEQUENCE [LARGE SCALE GENOMIC DNA]</scope>
    <source>
        <strain evidence="2 3">Dia-1</strain>
    </source>
</reference>
<accession>A0A0F3IW99</accession>
<keyword evidence="1" id="KW-0472">Membrane</keyword>
<keyword evidence="3" id="KW-1185">Reference proteome</keyword>
<organism evidence="2 3">
    <name type="scientific">Elstera litoralis</name>
    <dbReference type="NCBI Taxonomy" id="552518"/>
    <lineage>
        <taxon>Bacteria</taxon>
        <taxon>Pseudomonadati</taxon>
        <taxon>Pseudomonadota</taxon>
        <taxon>Alphaproteobacteria</taxon>
        <taxon>Rhodospirillales</taxon>
        <taxon>Rhodospirillaceae</taxon>
        <taxon>Elstera</taxon>
    </lineage>
</organism>
<gene>
    <name evidence="2" type="ORF">VZ95_08700</name>
</gene>
<keyword evidence="1" id="KW-1133">Transmembrane helix</keyword>
<feature type="non-terminal residue" evidence="2">
    <location>
        <position position="60"/>
    </location>
</feature>
<feature type="transmembrane region" description="Helical" evidence="1">
    <location>
        <begin position="6"/>
        <end position="25"/>
    </location>
</feature>